<gene>
    <name evidence="1" type="ORF">GMBLW1_28920</name>
</gene>
<reference evidence="1" key="1">
    <citation type="submission" date="2019-04" db="EMBL/GenBank/DDBJ databases">
        <authorList>
            <consortium name="Science for Life Laboratories"/>
        </authorList>
    </citation>
    <scope>NUCLEOTIDE SEQUENCE</scope>
    <source>
        <strain evidence="1">MBLW1</strain>
    </source>
</reference>
<dbReference type="EMBL" id="LR593887">
    <property type="protein sequence ID" value="VTR97561.1"/>
    <property type="molecule type" value="Genomic_DNA"/>
</dbReference>
<protein>
    <submittedName>
        <fullName evidence="1">Uncharacterized protein</fullName>
    </submittedName>
</protein>
<evidence type="ECO:0000313" key="2">
    <source>
        <dbReference type="Proteomes" id="UP000464378"/>
    </source>
</evidence>
<keyword evidence="2" id="KW-1185">Reference proteome</keyword>
<dbReference type="Proteomes" id="UP000464378">
    <property type="component" value="Chromosome"/>
</dbReference>
<dbReference type="InParanoid" id="A0A6C2YHR0"/>
<dbReference type="KEGG" id="tim:GMBLW1_28920"/>
<name>A0A6C2YHR0_9BACT</name>
<proteinExistence type="predicted"/>
<sequence length="95" mass="10341">MTNLDDKLISELRALATAGASVPELLRFLWNRLGSEAAYGTTLAKYFMRAFHLPLRAVAPVGGWSPDSEGGVADEVITQAIHPLMLETKSQWAAK</sequence>
<dbReference type="EMBL" id="LR586016">
    <property type="protein sequence ID" value="VIP01068.1"/>
    <property type="molecule type" value="Genomic_DNA"/>
</dbReference>
<organism evidence="1">
    <name type="scientific">Tuwongella immobilis</name>
    <dbReference type="NCBI Taxonomy" id="692036"/>
    <lineage>
        <taxon>Bacteria</taxon>
        <taxon>Pseudomonadati</taxon>
        <taxon>Planctomycetota</taxon>
        <taxon>Planctomycetia</taxon>
        <taxon>Gemmatales</taxon>
        <taxon>Gemmataceae</taxon>
        <taxon>Tuwongella</taxon>
    </lineage>
</organism>
<dbReference type="AlphaFoldDB" id="A0A6C2YHR0"/>
<evidence type="ECO:0000313" key="1">
    <source>
        <dbReference type="EMBL" id="VIP01068.1"/>
    </source>
</evidence>
<accession>A0A6C2YHR0</accession>